<keyword evidence="6" id="KW-0472">Membrane</keyword>
<dbReference type="PANTHER" id="PTHR11319:SF35">
    <property type="entry name" value="OUTER MEMBRANE PROTEIN PMPC-RELATED"/>
    <property type="match status" value="1"/>
</dbReference>
<evidence type="ECO:0000256" key="6">
    <source>
        <dbReference type="ARBA" id="ARBA00023136"/>
    </source>
</evidence>
<evidence type="ECO:0000256" key="8">
    <source>
        <dbReference type="SAM" id="SignalP"/>
    </source>
</evidence>
<evidence type="ECO:0000256" key="3">
    <source>
        <dbReference type="ARBA" id="ARBA00004613"/>
    </source>
</evidence>
<dbReference type="EMBL" id="BMEO01000001">
    <property type="protein sequence ID" value="GGF85012.1"/>
    <property type="molecule type" value="Genomic_DNA"/>
</dbReference>
<gene>
    <name evidence="9" type="ORF">GCM10011365_02590</name>
</gene>
<feature type="chain" id="PRO_5037725139" description="CSLREA domain-containing protein" evidence="8">
    <location>
        <begin position="18"/>
        <end position="690"/>
    </location>
</feature>
<evidence type="ECO:0008006" key="11">
    <source>
        <dbReference type="Google" id="ProtNLM"/>
    </source>
</evidence>
<reference evidence="9" key="1">
    <citation type="journal article" date="2014" name="Int. J. Syst. Evol. Microbiol.">
        <title>Complete genome sequence of Corynebacterium casei LMG S-19264T (=DSM 44701T), isolated from a smear-ripened cheese.</title>
        <authorList>
            <consortium name="US DOE Joint Genome Institute (JGI-PGF)"/>
            <person name="Walter F."/>
            <person name="Albersmeier A."/>
            <person name="Kalinowski J."/>
            <person name="Ruckert C."/>
        </authorList>
    </citation>
    <scope>NUCLEOTIDE SEQUENCE</scope>
    <source>
        <strain evidence="9">CGMCC 1.12181</strain>
    </source>
</reference>
<keyword evidence="7" id="KW-0998">Cell outer membrane</keyword>
<dbReference type="AlphaFoldDB" id="A0A917CFI8"/>
<evidence type="ECO:0000256" key="7">
    <source>
        <dbReference type="ARBA" id="ARBA00023237"/>
    </source>
</evidence>
<dbReference type="NCBIfam" id="NF041518">
    <property type="entry name" value="choice_anch_Q"/>
    <property type="match status" value="1"/>
</dbReference>
<evidence type="ECO:0000256" key="2">
    <source>
        <dbReference type="ARBA" id="ARBA00004442"/>
    </source>
</evidence>
<dbReference type="SUPFAM" id="SSF51126">
    <property type="entry name" value="Pectin lyase-like"/>
    <property type="match status" value="1"/>
</dbReference>
<dbReference type="InterPro" id="IPR059226">
    <property type="entry name" value="Choice_anch_Q_dom"/>
</dbReference>
<keyword evidence="5 8" id="KW-0732">Signal</keyword>
<dbReference type="Pfam" id="PF17963">
    <property type="entry name" value="Big_9"/>
    <property type="match status" value="1"/>
</dbReference>
<dbReference type="GO" id="GO:0005576">
    <property type="term" value="C:extracellular region"/>
    <property type="evidence" value="ECO:0007669"/>
    <property type="project" value="UniProtKB-SubCell"/>
</dbReference>
<proteinExistence type="predicted"/>
<dbReference type="InterPro" id="IPR011050">
    <property type="entry name" value="Pectin_lyase_fold/virulence"/>
</dbReference>
<evidence type="ECO:0000313" key="9">
    <source>
        <dbReference type="EMBL" id="GGF85012.1"/>
    </source>
</evidence>
<name>A0A917CFI8_9GAMM</name>
<evidence type="ECO:0000256" key="5">
    <source>
        <dbReference type="ARBA" id="ARBA00022729"/>
    </source>
</evidence>
<evidence type="ECO:0000256" key="4">
    <source>
        <dbReference type="ARBA" id="ARBA00022525"/>
    </source>
</evidence>
<dbReference type="Pfam" id="PF02415">
    <property type="entry name" value="Chlam_PMP"/>
    <property type="match status" value="1"/>
</dbReference>
<dbReference type="InterPro" id="IPR003368">
    <property type="entry name" value="POMP_repeat"/>
</dbReference>
<reference evidence="9" key="2">
    <citation type="submission" date="2020-09" db="EMBL/GenBank/DDBJ databases">
        <authorList>
            <person name="Sun Q."/>
            <person name="Zhou Y."/>
        </authorList>
    </citation>
    <scope>NUCLEOTIDE SEQUENCE</scope>
    <source>
        <strain evidence="9">CGMCC 1.12181</strain>
    </source>
</reference>
<protein>
    <recommendedName>
        <fullName evidence="11">CSLREA domain-containing protein</fullName>
    </recommendedName>
</protein>
<dbReference type="GO" id="GO:0009279">
    <property type="term" value="C:cell outer membrane"/>
    <property type="evidence" value="ECO:0007669"/>
    <property type="project" value="UniProtKB-SubCell"/>
</dbReference>
<organism evidence="9 10">
    <name type="scientific">Marinicella pacifica</name>
    <dbReference type="NCBI Taxonomy" id="1171543"/>
    <lineage>
        <taxon>Bacteria</taxon>
        <taxon>Pseudomonadati</taxon>
        <taxon>Pseudomonadota</taxon>
        <taxon>Gammaproteobacteria</taxon>
        <taxon>Lysobacterales</taxon>
        <taxon>Marinicellaceae</taxon>
        <taxon>Marinicella</taxon>
    </lineage>
</organism>
<dbReference type="RefSeq" id="WP_188363856.1">
    <property type="nucleotide sequence ID" value="NZ_BAABJF010000011.1"/>
</dbReference>
<keyword evidence="10" id="KW-1185">Reference proteome</keyword>
<feature type="signal peptide" evidence="8">
    <location>
        <begin position="1"/>
        <end position="17"/>
    </location>
</feature>
<keyword evidence="4" id="KW-0964">Secreted</keyword>
<accession>A0A917CFI8</accession>
<sequence>MRIILGLICLISLPAGAATIVVNTDDLTVVADDGLCTLTEAVDAANLNVASGLSAGECMAGDPYPAVDDITFDLGLFPGYFFPFAPFELNEPVRVIGPGADIMSLSSIANTRVFVVQNMQTNATFEISGMTFEFNHLRENFSQYGGALLVSLSAGSELLLDHLNFYQNSSEVGGGAIGIYGGNDNLITIRNSTFEANNTTNYNTTTPVGGGAIFIGANQNVVIENSSFYDNFNAHSPLTQPQSDAAGGAILVRSNQTVPTTVSIERSTFSNNHTTGVGGAIALGGPGYPSEWTQLTLKHSTLTLNQADSNDDQTGTLGSGGGLWSSSANSTNIFNSIIALNTDLSQMPDNDLNAPMNTFGYNLIGNNSGAAGTFPAGQPNPNNDWVGVPFAELDPMLEPLADNGGPTLSHLPEPNSIVLDQGKCNSQTMDQRHFHNPSTNFRTYDIPSINNALNGCDIGAVELSTDSSNPIPVTVDDSYNLLEDVIFTVSELNGLLANDTDNDTLIISDSGSVNVTGGDVDGLLELSANGAFQFTGIEADANGQTTFTYWATDGFNADQATVTLDILPVNDPPGFQALSTNLVSQTGVPHVITGWATHISPGPVNESGQTLNFIVSVVNGPTGFFNQIPTINANNGNLTLDLQANATGTAELSVILQDSGGTQNGGQNQSAPVTLWIQADDVIFRDGFEP</sequence>
<evidence type="ECO:0000256" key="1">
    <source>
        <dbReference type="ARBA" id="ARBA00004196"/>
    </source>
</evidence>
<comment type="caution">
    <text evidence="9">The sequence shown here is derived from an EMBL/GenBank/DDBJ whole genome shotgun (WGS) entry which is preliminary data.</text>
</comment>
<dbReference type="Proteomes" id="UP000605253">
    <property type="component" value="Unassembled WGS sequence"/>
</dbReference>
<dbReference type="PANTHER" id="PTHR11319">
    <property type="entry name" value="G PROTEIN-COUPLED RECEPTOR-RELATED"/>
    <property type="match status" value="1"/>
</dbReference>
<evidence type="ECO:0000313" key="10">
    <source>
        <dbReference type="Proteomes" id="UP000605253"/>
    </source>
</evidence>
<comment type="subcellular location">
    <subcellularLocation>
        <location evidence="1">Cell envelope</location>
    </subcellularLocation>
    <subcellularLocation>
        <location evidence="2">Cell outer membrane</location>
    </subcellularLocation>
    <subcellularLocation>
        <location evidence="3">Secreted</location>
    </subcellularLocation>
</comment>